<dbReference type="GeneID" id="91095018"/>
<evidence type="ECO:0000313" key="2">
    <source>
        <dbReference type="Proteomes" id="UP001355207"/>
    </source>
</evidence>
<evidence type="ECO:0000313" key="1">
    <source>
        <dbReference type="EMBL" id="WWC89424.1"/>
    </source>
</evidence>
<protein>
    <submittedName>
        <fullName evidence="1">Uncharacterized protein</fullName>
    </submittedName>
</protein>
<dbReference type="AlphaFoldDB" id="A0AAX4JX86"/>
<name>A0AAX4JX86_9TREE</name>
<reference evidence="1 2" key="1">
    <citation type="submission" date="2024-01" db="EMBL/GenBank/DDBJ databases">
        <title>Comparative genomics of Cryptococcus and Kwoniella reveals pathogenesis evolution and contrasting modes of karyotype evolution via chromosome fusion or intercentromeric recombination.</title>
        <authorList>
            <person name="Coelho M.A."/>
            <person name="David-Palma M."/>
            <person name="Shea T."/>
            <person name="Bowers K."/>
            <person name="McGinley-Smith S."/>
            <person name="Mohammad A.W."/>
            <person name="Gnirke A."/>
            <person name="Yurkov A.M."/>
            <person name="Nowrousian M."/>
            <person name="Sun S."/>
            <person name="Cuomo C.A."/>
            <person name="Heitman J."/>
        </authorList>
    </citation>
    <scope>NUCLEOTIDE SEQUENCE [LARGE SCALE GENOMIC DNA]</scope>
    <source>
        <strain evidence="1 2">CBS 6074</strain>
    </source>
</reference>
<accession>A0AAX4JX86</accession>
<proteinExistence type="predicted"/>
<dbReference type="Proteomes" id="UP001355207">
    <property type="component" value="Chromosome 5"/>
</dbReference>
<organism evidence="1 2">
    <name type="scientific">Kwoniella dendrophila CBS 6074</name>
    <dbReference type="NCBI Taxonomy" id="1295534"/>
    <lineage>
        <taxon>Eukaryota</taxon>
        <taxon>Fungi</taxon>
        <taxon>Dikarya</taxon>
        <taxon>Basidiomycota</taxon>
        <taxon>Agaricomycotina</taxon>
        <taxon>Tremellomycetes</taxon>
        <taxon>Tremellales</taxon>
        <taxon>Cryptococcaceae</taxon>
        <taxon>Kwoniella</taxon>
    </lineage>
</organism>
<sequence length="93" mass="10856">MYLVKCTCGDQDDPHDRCFQHTHDDLRYAYLEGLVICAKLSTTKQEHDDEGFGNVSEKWTLVLPGEANEIEEQRQVIKWNEWIKELGQTESEI</sequence>
<dbReference type="EMBL" id="CP144102">
    <property type="protein sequence ID" value="WWC89424.1"/>
    <property type="molecule type" value="Genomic_DNA"/>
</dbReference>
<keyword evidence="2" id="KW-1185">Reference proteome</keyword>
<dbReference type="RefSeq" id="XP_066076187.1">
    <property type="nucleotide sequence ID" value="XM_066220090.1"/>
</dbReference>
<gene>
    <name evidence="1" type="ORF">L201_004348</name>
</gene>